<reference evidence="9" key="1">
    <citation type="submission" date="2025-08" db="UniProtKB">
        <authorList>
            <consortium name="RefSeq"/>
        </authorList>
    </citation>
    <scope>IDENTIFICATION</scope>
</reference>
<accession>A0A7E5WJI1</accession>
<evidence type="ECO:0000256" key="6">
    <source>
        <dbReference type="SAM" id="Phobius"/>
    </source>
</evidence>
<dbReference type="GO" id="GO:0050909">
    <property type="term" value="P:sensory perception of taste"/>
    <property type="evidence" value="ECO:0007669"/>
    <property type="project" value="InterPro"/>
</dbReference>
<feature type="transmembrane region" description="Helical" evidence="6">
    <location>
        <begin position="56"/>
        <end position="77"/>
    </location>
</feature>
<evidence type="ECO:0000256" key="1">
    <source>
        <dbReference type="ARBA" id="ARBA00004651"/>
    </source>
</evidence>
<keyword evidence="2" id="KW-1003">Cell membrane</keyword>
<gene>
    <name evidence="9" type="primary">LOC113502913</name>
</gene>
<dbReference type="Proteomes" id="UP000322000">
    <property type="component" value="Chromosome 18"/>
</dbReference>
<dbReference type="Pfam" id="PF08395">
    <property type="entry name" value="7tm_7"/>
    <property type="match status" value="1"/>
</dbReference>
<evidence type="ECO:0000256" key="5">
    <source>
        <dbReference type="ARBA" id="ARBA00023136"/>
    </source>
</evidence>
<keyword evidence="4 6" id="KW-1133">Transmembrane helix</keyword>
<sequence length="230" mass="25995">MKWRWYPCLVTIMTPLAPASGEPRLVVSPCDAVRRLAALHGTLCDVVTSIDASYGLPLIVILISTLLHLVVTPYFAIMEIMVSKNRPHFLVLQAMWCTMYFLRMIGLVEPGQLTIDEGKKTEIIISKLMMSMPSTGRLPERLEIFSRQLMMLQSISYEPMSMCTLNRSLITSVSKFDLKMNLNASMLKRRCIRRLGTPVGCETSRSIPIFVLSLSLIIKFINCCVFLSKL</sequence>
<dbReference type="InterPro" id="IPR013604">
    <property type="entry name" value="7TM_chemorcpt"/>
</dbReference>
<dbReference type="AlphaFoldDB" id="A0A7E5WJI1"/>
<keyword evidence="7" id="KW-0732">Signal</keyword>
<dbReference type="GeneID" id="113502913"/>
<dbReference type="InParanoid" id="A0A7E5WJI1"/>
<feature type="transmembrane region" description="Helical" evidence="6">
    <location>
        <begin position="89"/>
        <end position="108"/>
    </location>
</feature>
<dbReference type="GO" id="GO:0005886">
    <property type="term" value="C:plasma membrane"/>
    <property type="evidence" value="ECO:0007669"/>
    <property type="project" value="UniProtKB-SubCell"/>
</dbReference>
<name>A0A7E5WJI1_TRINI</name>
<dbReference type="RefSeq" id="XP_026740467.1">
    <property type="nucleotide sequence ID" value="XM_026884666.1"/>
</dbReference>
<comment type="subcellular location">
    <subcellularLocation>
        <location evidence="1">Cell membrane</location>
        <topology evidence="1">Multi-pass membrane protein</topology>
    </subcellularLocation>
</comment>
<keyword evidence="5 6" id="KW-0472">Membrane</keyword>
<evidence type="ECO:0000256" key="3">
    <source>
        <dbReference type="ARBA" id="ARBA00022692"/>
    </source>
</evidence>
<evidence type="ECO:0000313" key="8">
    <source>
        <dbReference type="Proteomes" id="UP000322000"/>
    </source>
</evidence>
<dbReference type="OrthoDB" id="6478931at2759"/>
<feature type="transmembrane region" description="Helical" evidence="6">
    <location>
        <begin position="207"/>
        <end position="227"/>
    </location>
</feature>
<evidence type="ECO:0000256" key="7">
    <source>
        <dbReference type="SAM" id="SignalP"/>
    </source>
</evidence>
<keyword evidence="8" id="KW-1185">Reference proteome</keyword>
<protein>
    <submittedName>
        <fullName evidence="9">Uncharacterized protein LOC113502913 isoform X1</fullName>
    </submittedName>
</protein>
<evidence type="ECO:0000313" key="9">
    <source>
        <dbReference type="RefSeq" id="XP_026740467.1"/>
    </source>
</evidence>
<evidence type="ECO:0000256" key="4">
    <source>
        <dbReference type="ARBA" id="ARBA00022989"/>
    </source>
</evidence>
<keyword evidence="3 6" id="KW-0812">Transmembrane</keyword>
<dbReference type="KEGG" id="tnl:113502913"/>
<evidence type="ECO:0000256" key="2">
    <source>
        <dbReference type="ARBA" id="ARBA00022475"/>
    </source>
</evidence>
<feature type="signal peptide" evidence="7">
    <location>
        <begin position="1"/>
        <end position="21"/>
    </location>
</feature>
<organism evidence="8 9">
    <name type="scientific">Trichoplusia ni</name>
    <name type="common">Cabbage looper</name>
    <dbReference type="NCBI Taxonomy" id="7111"/>
    <lineage>
        <taxon>Eukaryota</taxon>
        <taxon>Metazoa</taxon>
        <taxon>Ecdysozoa</taxon>
        <taxon>Arthropoda</taxon>
        <taxon>Hexapoda</taxon>
        <taxon>Insecta</taxon>
        <taxon>Pterygota</taxon>
        <taxon>Neoptera</taxon>
        <taxon>Endopterygota</taxon>
        <taxon>Lepidoptera</taxon>
        <taxon>Glossata</taxon>
        <taxon>Ditrysia</taxon>
        <taxon>Noctuoidea</taxon>
        <taxon>Noctuidae</taxon>
        <taxon>Plusiinae</taxon>
        <taxon>Trichoplusia</taxon>
    </lineage>
</organism>
<proteinExistence type="predicted"/>
<feature type="chain" id="PRO_5028990258" evidence="7">
    <location>
        <begin position="22"/>
        <end position="230"/>
    </location>
</feature>